<feature type="binding site" evidence="6">
    <location>
        <position position="103"/>
    </location>
    <ligand>
        <name>a divalent metal cation</name>
        <dbReference type="ChEBI" id="CHEBI:60240"/>
        <label>1</label>
    </ligand>
</feature>
<dbReference type="Proteomes" id="UP000249248">
    <property type="component" value="Unassembled WGS sequence"/>
</dbReference>
<evidence type="ECO:0000256" key="5">
    <source>
        <dbReference type="PIRNR" id="PIRNR037489"/>
    </source>
</evidence>
<evidence type="ECO:0000256" key="2">
    <source>
        <dbReference type="ARBA" id="ARBA00011643"/>
    </source>
</evidence>
<evidence type="ECO:0000313" key="7">
    <source>
        <dbReference type="EMBL" id="PZE15737.1"/>
    </source>
</evidence>
<dbReference type="GO" id="GO:0005737">
    <property type="term" value="C:cytoplasm"/>
    <property type="evidence" value="ECO:0007669"/>
    <property type="project" value="TreeGrafter"/>
</dbReference>
<name>A0A2W1MV93_9FLAO</name>
<comment type="subunit">
    <text evidence="2">Homohexamer.</text>
</comment>
<dbReference type="OrthoDB" id="9792792at2"/>
<protein>
    <recommendedName>
        <fullName evidence="3 5">GTP cyclohydrolase 1 type 2 homolog</fullName>
    </recommendedName>
</protein>
<dbReference type="EMBL" id="QKSB01000017">
    <property type="protein sequence ID" value="PZE15737.1"/>
    <property type="molecule type" value="Genomic_DNA"/>
</dbReference>
<dbReference type="AlphaFoldDB" id="A0A2W1MV93"/>
<dbReference type="NCBIfam" id="TIGR00486">
    <property type="entry name" value="YbgI_SA1388"/>
    <property type="match status" value="1"/>
</dbReference>
<keyword evidence="4 5" id="KW-0479">Metal-binding</keyword>
<dbReference type="InterPro" id="IPR017221">
    <property type="entry name" value="DUF34/NIF3_bac"/>
</dbReference>
<comment type="similarity">
    <text evidence="1 5">Belongs to the GTP cyclohydrolase I type 2/NIF3 family.</text>
</comment>
<dbReference type="InterPro" id="IPR036069">
    <property type="entry name" value="DUF34/NIF3_sf"/>
</dbReference>
<dbReference type="PANTHER" id="PTHR13799:SF14">
    <property type="entry name" value="GTP CYCLOHYDROLASE 1 TYPE 2 HOMOLOG"/>
    <property type="match status" value="1"/>
</dbReference>
<dbReference type="FunFam" id="3.30.70.120:FF:000006">
    <property type="entry name" value="GTP cyclohydrolase 1 type 2 homolog"/>
    <property type="match status" value="1"/>
</dbReference>
<dbReference type="RefSeq" id="WP_111064572.1">
    <property type="nucleotide sequence ID" value="NZ_JBHUCU010000001.1"/>
</dbReference>
<dbReference type="InterPro" id="IPR015867">
    <property type="entry name" value="N-reg_PII/ATP_PRibTrfase_C"/>
</dbReference>
<feature type="binding site" evidence="6">
    <location>
        <position position="65"/>
    </location>
    <ligand>
        <name>a divalent metal cation</name>
        <dbReference type="ChEBI" id="CHEBI:60240"/>
        <label>1</label>
    </ligand>
</feature>
<evidence type="ECO:0000256" key="4">
    <source>
        <dbReference type="ARBA" id="ARBA00022723"/>
    </source>
</evidence>
<dbReference type="PANTHER" id="PTHR13799">
    <property type="entry name" value="NGG1 INTERACTING FACTOR 3"/>
    <property type="match status" value="1"/>
</dbReference>
<accession>A0A2W1MV93</accession>
<reference evidence="7 8" key="1">
    <citation type="submission" date="2018-06" db="EMBL/GenBank/DDBJ databases">
        <title>The draft genome sequence of Crocinitomix sp. SM1701.</title>
        <authorList>
            <person name="Zhang X."/>
        </authorList>
    </citation>
    <scope>NUCLEOTIDE SEQUENCE [LARGE SCALE GENOMIC DNA]</scope>
    <source>
        <strain evidence="7 8">SM1701</strain>
    </source>
</reference>
<comment type="caution">
    <text evidence="7">The sequence shown here is derived from an EMBL/GenBank/DDBJ whole genome shotgun (WGS) entry which is preliminary data.</text>
</comment>
<proteinExistence type="inferred from homology"/>
<dbReference type="Gene3D" id="3.30.70.120">
    <property type="match status" value="1"/>
</dbReference>
<dbReference type="Pfam" id="PF01784">
    <property type="entry name" value="DUF34_NIF3"/>
    <property type="match status" value="1"/>
</dbReference>
<evidence type="ECO:0000256" key="1">
    <source>
        <dbReference type="ARBA" id="ARBA00006964"/>
    </source>
</evidence>
<dbReference type="InterPro" id="IPR002678">
    <property type="entry name" value="DUF34/NIF3"/>
</dbReference>
<dbReference type="FunFam" id="3.40.1390.30:FF:000001">
    <property type="entry name" value="GTP cyclohydrolase 1 type 2"/>
    <property type="match status" value="1"/>
</dbReference>
<dbReference type="PIRSF" id="PIRSF037489">
    <property type="entry name" value="UCP037489_NIF3_YqfO"/>
    <property type="match status" value="1"/>
</dbReference>
<sequence>MLLKEITNYLESLAPLSTQESYDNSGYICGDKNWEITNALITLDCIEATIDEAIEKKCNLIIAHHPIVFKGLKSITGKNYIERTVIKAIKNNIAIYAIHTNLDNYAKGVNYKIGQLLGITNPKILAPTYGNLEKLATYVPMAHQETVLNALYTAGAGKIGAYSECSFTLEGDGSFKANDSAQPFVGEIGKRQLEKEIKIEVIINKSQRNQIIVALLQAHPYESVAYDIFTLNNANTEIGAGMYGSLDKPVDTLEFFDQLKKTFKCQVIRHTDILQKTVQKIAWCGGSGSFLLAQAKNVKADIYITGDFKYHEFFDAEQDIIIADIGHYESEQFTIELIHDILSENFIKFAPYLTERVTNPVKYY</sequence>
<evidence type="ECO:0000313" key="8">
    <source>
        <dbReference type="Proteomes" id="UP000249248"/>
    </source>
</evidence>
<organism evidence="7 8">
    <name type="scientific">Putridiphycobacter roseus</name>
    <dbReference type="NCBI Taxonomy" id="2219161"/>
    <lineage>
        <taxon>Bacteria</taxon>
        <taxon>Pseudomonadati</taxon>
        <taxon>Bacteroidota</taxon>
        <taxon>Flavobacteriia</taxon>
        <taxon>Flavobacteriales</taxon>
        <taxon>Crocinitomicaceae</taxon>
        <taxon>Putridiphycobacter</taxon>
    </lineage>
</organism>
<feature type="binding site" evidence="6">
    <location>
        <position position="64"/>
    </location>
    <ligand>
        <name>a divalent metal cation</name>
        <dbReference type="ChEBI" id="CHEBI:60240"/>
        <label>2</label>
    </ligand>
</feature>
<dbReference type="GO" id="GO:0046872">
    <property type="term" value="F:metal ion binding"/>
    <property type="evidence" value="ECO:0007669"/>
    <property type="project" value="UniProtKB-UniRule"/>
</dbReference>
<feature type="binding site" evidence="6">
    <location>
        <position position="327"/>
    </location>
    <ligand>
        <name>a divalent metal cation</name>
        <dbReference type="ChEBI" id="CHEBI:60240"/>
        <label>1</label>
    </ligand>
</feature>
<dbReference type="SUPFAM" id="SSF102705">
    <property type="entry name" value="NIF3 (NGG1p interacting factor 3)-like"/>
    <property type="match status" value="1"/>
</dbReference>
<feature type="binding site" evidence="6">
    <location>
        <position position="331"/>
    </location>
    <ligand>
        <name>a divalent metal cation</name>
        <dbReference type="ChEBI" id="CHEBI:60240"/>
        <label>1</label>
    </ligand>
</feature>
<evidence type="ECO:0000256" key="6">
    <source>
        <dbReference type="PIRSR" id="PIRSR602678-1"/>
    </source>
</evidence>
<keyword evidence="8" id="KW-1185">Reference proteome</keyword>
<gene>
    <name evidence="7" type="ORF">DNU06_16300</name>
</gene>
<dbReference type="Gene3D" id="3.40.1390.30">
    <property type="entry name" value="NIF3 (NGG1p interacting factor 3)-like"/>
    <property type="match status" value="1"/>
</dbReference>
<evidence type="ECO:0000256" key="3">
    <source>
        <dbReference type="ARBA" id="ARBA00022112"/>
    </source>
</evidence>